<proteinExistence type="predicted"/>
<evidence type="ECO:0000313" key="2">
    <source>
        <dbReference type="Proteomes" id="UP000020681"/>
    </source>
</evidence>
<comment type="caution">
    <text evidence="1">The sequence shown here is derived from an EMBL/GenBank/DDBJ whole genome shotgun (WGS) entry which is preliminary data.</text>
</comment>
<evidence type="ECO:0000313" key="1">
    <source>
        <dbReference type="EMBL" id="EUA89842.1"/>
    </source>
</evidence>
<sequence>MPSDQAAFFASTTPSVCHWAQQRGVEPFGACGRYRRPTVWRRVQLLRRAVGCYASVISSAMGRQPLWRARGGADDLPDCGGL</sequence>
<dbReference type="EMBL" id="JAOL01000114">
    <property type="protein sequence ID" value="EUA89842.1"/>
    <property type="molecule type" value="Genomic_DNA"/>
</dbReference>
<organism evidence="1 2">
    <name type="scientific">Mycobacterium ulcerans str. Harvey</name>
    <dbReference type="NCBI Taxonomy" id="1299332"/>
    <lineage>
        <taxon>Bacteria</taxon>
        <taxon>Bacillati</taxon>
        <taxon>Actinomycetota</taxon>
        <taxon>Actinomycetes</taxon>
        <taxon>Mycobacteriales</taxon>
        <taxon>Mycobacteriaceae</taxon>
        <taxon>Mycobacterium</taxon>
        <taxon>Mycobacterium ulcerans group</taxon>
    </lineage>
</organism>
<reference evidence="1 2" key="1">
    <citation type="submission" date="2014-01" db="EMBL/GenBank/DDBJ databases">
        <authorList>
            <person name="Dobos K."/>
            <person name="Lenaerts A."/>
            <person name="Ordway D."/>
            <person name="DeGroote M.A."/>
            <person name="Parker T."/>
            <person name="Sizemore C."/>
            <person name="Tallon L.J."/>
            <person name="Sadzewicz L.K."/>
            <person name="Sengamalay N."/>
            <person name="Fraser C.M."/>
            <person name="Hine E."/>
            <person name="Shefchek K.A."/>
            <person name="Das S.P."/>
            <person name="Tettelin H."/>
        </authorList>
    </citation>
    <scope>NUCLEOTIDE SEQUENCE [LARGE SCALE GENOMIC DNA]</scope>
    <source>
        <strain evidence="1 2">Harvey</strain>
    </source>
</reference>
<keyword evidence="2" id="KW-1185">Reference proteome</keyword>
<accession>A0ABP3AEW9</accession>
<protein>
    <submittedName>
        <fullName evidence="1">Uncharacterized protein</fullName>
    </submittedName>
</protein>
<name>A0ABP3AEW9_MYCUL</name>
<gene>
    <name evidence="1" type="ORF">I551_3537</name>
</gene>
<dbReference type="Proteomes" id="UP000020681">
    <property type="component" value="Unassembled WGS sequence"/>
</dbReference>